<dbReference type="PANTHER" id="PTHR43588">
    <property type="entry name" value="COBALT-PRECORRIN-8 METHYLMUTASE"/>
    <property type="match status" value="1"/>
</dbReference>
<reference evidence="7" key="1">
    <citation type="submission" date="2018-02" db="EMBL/GenBank/DDBJ databases">
        <authorList>
            <person name="Moore K."/>
            <person name="Momper L."/>
        </authorList>
    </citation>
    <scope>NUCLEOTIDE SEQUENCE [LARGE SCALE GENOMIC DNA]</scope>
    <source>
        <strain evidence="7">ULC18</strain>
    </source>
</reference>
<evidence type="ECO:0000313" key="7">
    <source>
        <dbReference type="Proteomes" id="UP000239576"/>
    </source>
</evidence>
<evidence type="ECO:0000256" key="1">
    <source>
        <dbReference type="ARBA" id="ARBA00004953"/>
    </source>
</evidence>
<evidence type="ECO:0000259" key="5">
    <source>
        <dbReference type="Pfam" id="PF02570"/>
    </source>
</evidence>
<keyword evidence="4" id="KW-0413">Isomerase</keyword>
<evidence type="ECO:0000256" key="3">
    <source>
        <dbReference type="ARBA" id="ARBA00022573"/>
    </source>
</evidence>
<organism evidence="6 7">
    <name type="scientific">Stenomitos frigidus ULC18</name>
    <dbReference type="NCBI Taxonomy" id="2107698"/>
    <lineage>
        <taxon>Bacteria</taxon>
        <taxon>Bacillati</taxon>
        <taxon>Cyanobacteriota</taxon>
        <taxon>Cyanophyceae</taxon>
        <taxon>Leptolyngbyales</taxon>
        <taxon>Leptolyngbyaceae</taxon>
        <taxon>Stenomitos</taxon>
    </lineage>
</organism>
<dbReference type="EMBL" id="PVWK01000118">
    <property type="protein sequence ID" value="PSB25895.1"/>
    <property type="molecule type" value="Genomic_DNA"/>
</dbReference>
<keyword evidence="7" id="KW-1185">Reference proteome</keyword>
<comment type="caution">
    <text evidence="6">The sequence shown here is derived from an EMBL/GenBank/DDBJ whole genome shotgun (WGS) entry which is preliminary data.</text>
</comment>
<dbReference type="OrthoDB" id="9780708at2"/>
<dbReference type="Gene3D" id="3.40.50.10230">
    <property type="entry name" value="Cobalamin biosynthesis CobH/CbiC, precorrin-8X methylmutase"/>
    <property type="match status" value="1"/>
</dbReference>
<comment type="pathway">
    <text evidence="1">Cofactor biosynthesis; adenosylcobalamin biosynthesis.</text>
</comment>
<dbReference type="GO" id="GO:0009236">
    <property type="term" value="P:cobalamin biosynthetic process"/>
    <property type="evidence" value="ECO:0007669"/>
    <property type="project" value="UniProtKB-UniPathway"/>
</dbReference>
<dbReference type="Pfam" id="PF02570">
    <property type="entry name" value="CbiC"/>
    <property type="match status" value="1"/>
</dbReference>
<accession>A0A2T1DZH1</accession>
<name>A0A2T1DZH1_9CYAN</name>
<proteinExistence type="inferred from homology"/>
<evidence type="ECO:0000256" key="4">
    <source>
        <dbReference type="ARBA" id="ARBA00023235"/>
    </source>
</evidence>
<protein>
    <submittedName>
        <fullName evidence="6">Precorrin-8X methylmutase</fullName>
    </submittedName>
</protein>
<gene>
    <name evidence="6" type="ORF">C7B82_21355</name>
</gene>
<keyword evidence="3" id="KW-0169">Cobalamin biosynthesis</keyword>
<sequence>MIDYIRDGNEIYQQSFAIIRAETNLAILPAALETVAVRLIHACGMTDIVHDLAYSTDAVDAGRSALINGAPILCDAQMVANGVTRKRLPADNAVICTLNDPQVPTIAQKIQNTRSAAALDLWRSHLEGAVVAIGNAPTALFRLLELLDEGAPKPALILGFPVGFVGAAESKAALAANSRGVPFLTIHGRRGGSAMAAAAVNALAKETEL</sequence>
<comment type="similarity">
    <text evidence="2">Belongs to the CobH/CbiC family.</text>
</comment>
<dbReference type="InterPro" id="IPR036588">
    <property type="entry name" value="CobH/CbiC_sf"/>
</dbReference>
<evidence type="ECO:0000256" key="2">
    <source>
        <dbReference type="ARBA" id="ARBA00009774"/>
    </source>
</evidence>
<dbReference type="NCBIfam" id="NF006136">
    <property type="entry name" value="PRK08285.1"/>
    <property type="match status" value="1"/>
</dbReference>
<dbReference type="PANTHER" id="PTHR43588:SF1">
    <property type="entry name" value="COBALT-PRECORRIN-8 METHYLMUTASE"/>
    <property type="match status" value="1"/>
</dbReference>
<dbReference type="UniPathway" id="UPA00148"/>
<dbReference type="SUPFAM" id="SSF63965">
    <property type="entry name" value="Precorrin-8X methylmutase CbiC/CobH"/>
    <property type="match status" value="1"/>
</dbReference>
<dbReference type="GO" id="GO:0016993">
    <property type="term" value="F:precorrin-8X methylmutase activity"/>
    <property type="evidence" value="ECO:0007669"/>
    <property type="project" value="InterPro"/>
</dbReference>
<dbReference type="InterPro" id="IPR003722">
    <property type="entry name" value="Cbl_synth_CobH/CbiC"/>
</dbReference>
<reference evidence="6 7" key="2">
    <citation type="submission" date="2018-03" db="EMBL/GenBank/DDBJ databases">
        <title>The ancient ancestry and fast evolution of plastids.</title>
        <authorList>
            <person name="Moore K.R."/>
            <person name="Magnabosco C."/>
            <person name="Momper L."/>
            <person name="Gold D.A."/>
            <person name="Bosak T."/>
            <person name="Fournier G.P."/>
        </authorList>
    </citation>
    <scope>NUCLEOTIDE SEQUENCE [LARGE SCALE GENOMIC DNA]</scope>
    <source>
        <strain evidence="6 7">ULC18</strain>
    </source>
</reference>
<dbReference type="AlphaFoldDB" id="A0A2T1DZH1"/>
<dbReference type="Proteomes" id="UP000239576">
    <property type="component" value="Unassembled WGS sequence"/>
</dbReference>
<dbReference type="RefSeq" id="WP_106258433.1">
    <property type="nucleotide sequence ID" value="NZ_CAWNSW010000038.1"/>
</dbReference>
<evidence type="ECO:0000313" key="6">
    <source>
        <dbReference type="EMBL" id="PSB25895.1"/>
    </source>
</evidence>
<feature type="domain" description="Cobalamin biosynthesis precorrin-8X methylmutase CobH/CbiC" evidence="5">
    <location>
        <begin position="10"/>
        <end position="205"/>
    </location>
</feature>